<feature type="binding site" evidence="19">
    <location>
        <position position="36"/>
    </location>
    <ligand>
        <name>substrate</name>
    </ligand>
</feature>
<name>A0AAV5B2V1_9ACTN</name>
<dbReference type="GO" id="GO:0004106">
    <property type="term" value="F:chorismate mutase activity"/>
    <property type="evidence" value="ECO:0007669"/>
    <property type="project" value="UniProtKB-EC"/>
</dbReference>
<comment type="subcellular location">
    <subcellularLocation>
        <location evidence="3">Cytoplasm</location>
    </subcellularLocation>
</comment>
<evidence type="ECO:0000256" key="8">
    <source>
        <dbReference type="ARBA" id="ARBA00021872"/>
    </source>
</evidence>
<dbReference type="RefSeq" id="WP_135977285.1">
    <property type="nucleotide sequence ID" value="NZ_BQKC01000001.1"/>
</dbReference>
<protein>
    <recommendedName>
        <fullName evidence="7">Bifunctional chorismate mutase/prephenate dehydratase</fullName>
        <ecNumber evidence="6">4.2.1.51</ecNumber>
    </recommendedName>
    <alternativeName>
        <fullName evidence="17">Chorismate mutase-prephenate dehydratase</fullName>
    </alternativeName>
    <alternativeName>
        <fullName evidence="8">Prephenate dehydratase</fullName>
    </alternativeName>
    <alternativeName>
        <fullName evidence="16">p-protein</fullName>
    </alternativeName>
</protein>
<feature type="binding site" evidence="19">
    <location>
        <position position="45"/>
    </location>
    <ligand>
        <name>substrate</name>
    </ligand>
</feature>
<evidence type="ECO:0000256" key="16">
    <source>
        <dbReference type="ARBA" id="ARBA00031175"/>
    </source>
</evidence>
<feature type="binding site" evidence="19">
    <location>
        <position position="25"/>
    </location>
    <ligand>
        <name>substrate</name>
    </ligand>
</feature>
<evidence type="ECO:0000256" key="19">
    <source>
        <dbReference type="PIRSR" id="PIRSR001500-1"/>
    </source>
</evidence>
<reference evidence="24" key="1">
    <citation type="journal article" date="2022" name="Int. J. Syst. Evol. Microbiol.">
        <title>Granulimonas faecalis gen. nov., sp. nov., and Leptogranulimonas caecicola gen. nov., sp. nov., novel lactate-producing Atopobiaceae bacteria isolated from mouse intestines, and an emended description of the family Atopobiaceae.</title>
        <authorList>
            <person name="Morinaga K."/>
            <person name="Kusada H."/>
            <person name="Sakamoto S."/>
            <person name="Murakami T."/>
            <person name="Toyoda A."/>
            <person name="Mori H."/>
            <person name="Meng X.Y."/>
            <person name="Takashino M."/>
            <person name="Murotomi K."/>
            <person name="Tamaki H."/>
        </authorList>
    </citation>
    <scope>NUCLEOTIDE SEQUENCE</scope>
    <source>
        <strain evidence="24">OPF53</strain>
    </source>
</reference>
<keyword evidence="10" id="KW-0028">Amino-acid biosynthesis</keyword>
<dbReference type="InterPro" id="IPR036979">
    <property type="entry name" value="CM_dom_sf"/>
</dbReference>
<sequence length="381" mass="41894">MADLSQIRERIDAVDSQLLDLFSQRMALTDEVAAYKAGRGLPVLDRARERAKIAEVSEAAPEGVRDYAVVLFNLLMEVSRANQSAYVSGNADLVEAIERARRDTPDLFPRTAFVACQGVEGAYSQLAADKLFKHADLSFFSTFEGVFKAVDQGFCQYGVLPFENSTAGTVNQVYDLMGAYDFHIVRTVRLKVDHNLLAKPGCTLEAVTDIYSHQQAIDQCADFLASLEGVTVHMVENTAVAAKMVADGDNPGAAALGSRSAAEVYGLETVRRAVQDLGGNYTRFACISKNLEIYPGADRTSLSAVVANRPGSLYKVLARFYSLDINLVKLESRPLPDRDFDYLFYFDVDCPVAAPEFTRLVGSLDDVCEEFRYLGSYSEEV</sequence>
<dbReference type="GO" id="GO:0046417">
    <property type="term" value="P:chorismate metabolic process"/>
    <property type="evidence" value="ECO:0007669"/>
    <property type="project" value="InterPro"/>
</dbReference>
<dbReference type="InterPro" id="IPR008242">
    <property type="entry name" value="Chor_mutase/pphenate_deHydtase"/>
</dbReference>
<feature type="binding site" evidence="19">
    <location>
        <position position="79"/>
    </location>
    <ligand>
        <name>substrate</name>
    </ligand>
</feature>
<evidence type="ECO:0000256" key="17">
    <source>
        <dbReference type="ARBA" id="ARBA00031520"/>
    </source>
</evidence>
<comment type="pathway">
    <text evidence="5">Metabolic intermediate biosynthesis; prephenate biosynthesis; prephenate from chorismate: step 1/1.</text>
</comment>
<dbReference type="GO" id="GO:0009094">
    <property type="term" value="P:L-phenylalanine biosynthetic process"/>
    <property type="evidence" value="ECO:0007669"/>
    <property type="project" value="UniProtKB-KW"/>
</dbReference>
<keyword evidence="14" id="KW-0456">Lyase</keyword>
<feature type="site" description="Essential for prephenate dehydratase activity" evidence="20">
    <location>
        <position position="282"/>
    </location>
</feature>
<dbReference type="Gene3D" id="1.20.59.10">
    <property type="entry name" value="Chorismate mutase"/>
    <property type="match status" value="1"/>
</dbReference>
<dbReference type="CDD" id="cd13631">
    <property type="entry name" value="PBP2_Ct-PDT_like"/>
    <property type="match status" value="1"/>
</dbReference>
<evidence type="ECO:0000256" key="18">
    <source>
        <dbReference type="ARBA" id="ARBA00047848"/>
    </source>
</evidence>
<keyword evidence="11" id="KW-0057">Aromatic amino acid biosynthesis</keyword>
<dbReference type="Gene3D" id="3.40.190.10">
    <property type="entry name" value="Periplasmic binding protein-like II"/>
    <property type="match status" value="2"/>
</dbReference>
<evidence type="ECO:0000256" key="15">
    <source>
        <dbReference type="ARBA" id="ARBA00023268"/>
    </source>
</evidence>
<keyword evidence="9" id="KW-0963">Cytoplasm</keyword>
<evidence type="ECO:0000259" key="21">
    <source>
        <dbReference type="PROSITE" id="PS51168"/>
    </source>
</evidence>
<evidence type="ECO:0000313" key="25">
    <source>
        <dbReference type="Proteomes" id="UP001055025"/>
    </source>
</evidence>
<evidence type="ECO:0000256" key="3">
    <source>
        <dbReference type="ARBA" id="ARBA00004496"/>
    </source>
</evidence>
<evidence type="ECO:0000313" key="24">
    <source>
        <dbReference type="EMBL" id="GJM55427.1"/>
    </source>
</evidence>
<dbReference type="InterPro" id="IPR002701">
    <property type="entry name" value="CM_II_prokaryot"/>
</dbReference>
<dbReference type="InterPro" id="IPR045865">
    <property type="entry name" value="ACT-like_dom_sf"/>
</dbReference>
<accession>A0AAV5B2V1</accession>
<feature type="domain" description="ACT" evidence="23">
    <location>
        <begin position="301"/>
        <end position="378"/>
    </location>
</feature>
<dbReference type="PANTHER" id="PTHR21022">
    <property type="entry name" value="PREPHENATE DEHYDRATASE P PROTEIN"/>
    <property type="match status" value="1"/>
</dbReference>
<evidence type="ECO:0000256" key="9">
    <source>
        <dbReference type="ARBA" id="ARBA00022490"/>
    </source>
</evidence>
<evidence type="ECO:0000256" key="14">
    <source>
        <dbReference type="ARBA" id="ARBA00023239"/>
    </source>
</evidence>
<evidence type="ECO:0000256" key="11">
    <source>
        <dbReference type="ARBA" id="ARBA00023141"/>
    </source>
</evidence>
<keyword evidence="13" id="KW-0413">Isomerase</keyword>
<dbReference type="Pfam" id="PF01817">
    <property type="entry name" value="CM_2"/>
    <property type="match status" value="1"/>
</dbReference>
<dbReference type="PROSITE" id="PS51671">
    <property type="entry name" value="ACT"/>
    <property type="match status" value="1"/>
</dbReference>
<comment type="pathway">
    <text evidence="4">Amino-acid biosynthesis; L-phenylalanine biosynthesis; phenylpyruvate from prephenate: step 1/1.</text>
</comment>
<dbReference type="PROSITE" id="PS51168">
    <property type="entry name" value="CHORISMATE_MUT_2"/>
    <property type="match status" value="1"/>
</dbReference>
<evidence type="ECO:0000256" key="10">
    <source>
        <dbReference type="ARBA" id="ARBA00022605"/>
    </source>
</evidence>
<dbReference type="InterPro" id="IPR036263">
    <property type="entry name" value="Chorismate_II_sf"/>
</dbReference>
<dbReference type="GO" id="GO:0005737">
    <property type="term" value="C:cytoplasm"/>
    <property type="evidence" value="ECO:0007669"/>
    <property type="project" value="UniProtKB-SubCell"/>
</dbReference>
<dbReference type="Gene3D" id="3.30.70.260">
    <property type="match status" value="1"/>
</dbReference>
<dbReference type="PANTHER" id="PTHR21022:SF19">
    <property type="entry name" value="PREPHENATE DEHYDRATASE-RELATED"/>
    <property type="match status" value="1"/>
</dbReference>
<keyword evidence="25" id="KW-1185">Reference proteome</keyword>
<evidence type="ECO:0000256" key="4">
    <source>
        <dbReference type="ARBA" id="ARBA00004741"/>
    </source>
</evidence>
<evidence type="ECO:0000256" key="2">
    <source>
        <dbReference type="ARBA" id="ARBA00002364"/>
    </source>
</evidence>
<dbReference type="SUPFAM" id="SSF53850">
    <property type="entry name" value="Periplasmic binding protein-like II"/>
    <property type="match status" value="1"/>
</dbReference>
<dbReference type="CDD" id="cd04905">
    <property type="entry name" value="ACT_CM-PDT"/>
    <property type="match status" value="1"/>
</dbReference>
<feature type="binding site" evidence="19">
    <location>
        <position position="8"/>
    </location>
    <ligand>
        <name>substrate</name>
    </ligand>
</feature>
<comment type="caution">
    <text evidence="24">The sequence shown here is derived from an EMBL/GenBank/DDBJ whole genome shotgun (WGS) entry which is preliminary data.</text>
</comment>
<keyword evidence="12" id="KW-0584">Phenylalanine biosynthesis</keyword>
<dbReference type="GO" id="GO:0004664">
    <property type="term" value="F:prephenate dehydratase activity"/>
    <property type="evidence" value="ECO:0007669"/>
    <property type="project" value="UniProtKB-EC"/>
</dbReference>
<evidence type="ECO:0000256" key="20">
    <source>
        <dbReference type="PIRSR" id="PIRSR001500-2"/>
    </source>
</evidence>
<organism evidence="24 25">
    <name type="scientific">Granulimonas faecalis</name>
    <dbReference type="NCBI Taxonomy" id="2894155"/>
    <lineage>
        <taxon>Bacteria</taxon>
        <taxon>Bacillati</taxon>
        <taxon>Actinomycetota</taxon>
        <taxon>Coriobacteriia</taxon>
        <taxon>Coriobacteriales</taxon>
        <taxon>Kribbibacteriaceae</taxon>
        <taxon>Granulimonas</taxon>
    </lineage>
</organism>
<feature type="binding site" evidence="19">
    <location>
        <position position="83"/>
    </location>
    <ligand>
        <name>substrate</name>
    </ligand>
</feature>
<evidence type="ECO:0000256" key="6">
    <source>
        <dbReference type="ARBA" id="ARBA00013147"/>
    </source>
</evidence>
<gene>
    <name evidence="24" type="ORF">ATOP_10820</name>
</gene>
<evidence type="ECO:0000256" key="7">
    <source>
        <dbReference type="ARBA" id="ARBA00014401"/>
    </source>
</evidence>
<dbReference type="PROSITE" id="PS51171">
    <property type="entry name" value="PREPHENATE_DEHYDR_3"/>
    <property type="match status" value="1"/>
</dbReference>
<evidence type="ECO:0000256" key="1">
    <source>
        <dbReference type="ARBA" id="ARBA00000824"/>
    </source>
</evidence>
<feature type="binding site" evidence="19">
    <location>
        <position position="49"/>
    </location>
    <ligand>
        <name>substrate</name>
    </ligand>
</feature>
<evidence type="ECO:0000256" key="12">
    <source>
        <dbReference type="ARBA" id="ARBA00023222"/>
    </source>
</evidence>
<feature type="domain" description="Prephenate dehydratase" evidence="22">
    <location>
        <begin position="113"/>
        <end position="289"/>
    </location>
</feature>
<keyword evidence="15" id="KW-0511">Multifunctional enzyme</keyword>
<feature type="domain" description="Chorismate mutase" evidence="21">
    <location>
        <begin position="1"/>
        <end position="87"/>
    </location>
</feature>
<dbReference type="EC" id="4.2.1.51" evidence="6"/>
<evidence type="ECO:0000256" key="13">
    <source>
        <dbReference type="ARBA" id="ARBA00023235"/>
    </source>
</evidence>
<dbReference type="Pfam" id="PF00800">
    <property type="entry name" value="PDT"/>
    <property type="match status" value="1"/>
</dbReference>
<dbReference type="InterPro" id="IPR002912">
    <property type="entry name" value="ACT_dom"/>
</dbReference>
<dbReference type="PIRSF" id="PIRSF001500">
    <property type="entry name" value="Chor_mut_pdt_Ppr"/>
    <property type="match status" value="1"/>
</dbReference>
<evidence type="ECO:0000259" key="22">
    <source>
        <dbReference type="PROSITE" id="PS51171"/>
    </source>
</evidence>
<dbReference type="AlphaFoldDB" id="A0AAV5B2V1"/>
<dbReference type="SUPFAM" id="SSF55021">
    <property type="entry name" value="ACT-like"/>
    <property type="match status" value="1"/>
</dbReference>
<evidence type="ECO:0000256" key="5">
    <source>
        <dbReference type="ARBA" id="ARBA00004817"/>
    </source>
</evidence>
<dbReference type="InterPro" id="IPR001086">
    <property type="entry name" value="Preph_deHydtase"/>
</dbReference>
<comment type="function">
    <text evidence="2">Catalyzes the Claisen rearrangement of chorismate to prephenate and the decarboxylation/dehydration of prephenate to phenylpyruvate.</text>
</comment>
<comment type="catalytic activity">
    <reaction evidence="18">
        <text>prephenate + H(+) = 3-phenylpyruvate + CO2 + H2O</text>
        <dbReference type="Rhea" id="RHEA:21648"/>
        <dbReference type="ChEBI" id="CHEBI:15377"/>
        <dbReference type="ChEBI" id="CHEBI:15378"/>
        <dbReference type="ChEBI" id="CHEBI:16526"/>
        <dbReference type="ChEBI" id="CHEBI:18005"/>
        <dbReference type="ChEBI" id="CHEBI:29934"/>
        <dbReference type="EC" id="4.2.1.51"/>
    </reaction>
</comment>
<dbReference type="SUPFAM" id="SSF48600">
    <property type="entry name" value="Chorismate mutase II"/>
    <property type="match status" value="1"/>
</dbReference>
<dbReference type="Proteomes" id="UP001055025">
    <property type="component" value="Unassembled WGS sequence"/>
</dbReference>
<proteinExistence type="predicted"/>
<dbReference type="SMART" id="SM00830">
    <property type="entry name" value="CM_2"/>
    <property type="match status" value="1"/>
</dbReference>
<evidence type="ECO:0000259" key="23">
    <source>
        <dbReference type="PROSITE" id="PS51671"/>
    </source>
</evidence>
<dbReference type="EMBL" id="BQKC01000001">
    <property type="protein sequence ID" value="GJM55427.1"/>
    <property type="molecule type" value="Genomic_DNA"/>
</dbReference>
<comment type="catalytic activity">
    <reaction evidence="1">
        <text>chorismate = prephenate</text>
        <dbReference type="Rhea" id="RHEA:13897"/>
        <dbReference type="ChEBI" id="CHEBI:29748"/>
        <dbReference type="ChEBI" id="CHEBI:29934"/>
        <dbReference type="EC" id="5.4.99.5"/>
    </reaction>
</comment>